<reference evidence="1 2" key="1">
    <citation type="submission" date="2016-11" db="EMBL/GenBank/DDBJ databases">
        <authorList>
            <person name="Jaros S."/>
            <person name="Januszkiewicz K."/>
            <person name="Wedrychowicz H."/>
        </authorList>
    </citation>
    <scope>NUCLEOTIDE SEQUENCE [LARGE SCALE GENOMIC DNA]</scope>
    <source>
        <strain evidence="1 2">DSM 17918</strain>
    </source>
</reference>
<name>A0A1M4XIB5_9THEO</name>
<dbReference type="Proteomes" id="UP000184088">
    <property type="component" value="Unassembled WGS sequence"/>
</dbReference>
<gene>
    <name evidence="1" type="ORF">SAMN02746089_01022</name>
</gene>
<accession>A0A1M4XIB5</accession>
<dbReference type="AlphaFoldDB" id="A0A1M4XIB5"/>
<evidence type="ECO:0000313" key="2">
    <source>
        <dbReference type="Proteomes" id="UP000184088"/>
    </source>
</evidence>
<evidence type="ECO:0000313" key="1">
    <source>
        <dbReference type="EMBL" id="SHE93141.1"/>
    </source>
</evidence>
<sequence length="118" mass="13530">MSELGIIIINARSPLFRKLPSNIDLDNILCIKKTRTVDNGGVFSLDGQYYQLVDEKGKIAPVTPRAKITVLTSPKIDIRVPTPDHPWKQEQQKTPSYWYVESDREILEALNNFTCAWR</sequence>
<keyword evidence="2" id="KW-1185">Reference proteome</keyword>
<dbReference type="RefSeq" id="WP_073342303.1">
    <property type="nucleotide sequence ID" value="NZ_FQVH01000008.1"/>
</dbReference>
<organism evidence="1 2">
    <name type="scientific">Caldanaerobius fijiensis DSM 17918</name>
    <dbReference type="NCBI Taxonomy" id="1121256"/>
    <lineage>
        <taxon>Bacteria</taxon>
        <taxon>Bacillati</taxon>
        <taxon>Bacillota</taxon>
        <taxon>Clostridia</taxon>
        <taxon>Thermoanaerobacterales</taxon>
        <taxon>Thermoanaerobacteraceae</taxon>
        <taxon>Caldanaerobius</taxon>
    </lineage>
</organism>
<proteinExistence type="predicted"/>
<protein>
    <submittedName>
        <fullName evidence="1">Uncharacterized protein</fullName>
    </submittedName>
</protein>
<dbReference type="EMBL" id="FQVH01000008">
    <property type="protein sequence ID" value="SHE93141.1"/>
    <property type="molecule type" value="Genomic_DNA"/>
</dbReference>